<reference evidence="1 2" key="1">
    <citation type="submission" date="2023-10" db="EMBL/GenBank/DDBJ databases">
        <title>Draft genome sequence of Xylaria bambusicola isolate GMP-LS, the root and basal stem rot pathogen of sugarcane in Indonesia.</title>
        <authorList>
            <person name="Selvaraj P."/>
            <person name="Muralishankar V."/>
            <person name="Muruganantham S."/>
            <person name="Sp S."/>
            <person name="Haryani S."/>
            <person name="Lau K.J.X."/>
            <person name="Naqvi N.I."/>
        </authorList>
    </citation>
    <scope>NUCLEOTIDE SEQUENCE [LARGE SCALE GENOMIC DNA]</scope>
    <source>
        <strain evidence="1">GMP-LS</strain>
    </source>
</reference>
<dbReference type="Proteomes" id="UP001305414">
    <property type="component" value="Unassembled WGS sequence"/>
</dbReference>
<comment type="caution">
    <text evidence="1">The sequence shown here is derived from an EMBL/GenBank/DDBJ whole genome shotgun (WGS) entry which is preliminary data.</text>
</comment>
<proteinExistence type="predicted"/>
<dbReference type="EMBL" id="JAWHQM010000022">
    <property type="protein sequence ID" value="KAK5632015.1"/>
    <property type="molecule type" value="Genomic_DNA"/>
</dbReference>
<protein>
    <submittedName>
        <fullName evidence="1">Uncharacterized protein</fullName>
    </submittedName>
</protein>
<sequence length="185" mass="21086">MANPKINIFERIDRQSDRSRILNFMDGNTNNDFPTIGGRFLKTNELVFAFRNIHAYDENGQLELQYTRVTASANINLFTPVQGTPTDHKNSIENGFTRCAGPFNTLNREFTKLNLILQQIRQQISQVNELGPGLIWTTRCVLKDVCIALDDDEETVNNSELLIKLAEKHSVCKECKTVSEFPYVS</sequence>
<evidence type="ECO:0000313" key="2">
    <source>
        <dbReference type="Proteomes" id="UP001305414"/>
    </source>
</evidence>
<name>A0AAN7Z020_9PEZI</name>
<dbReference type="AlphaFoldDB" id="A0AAN7Z020"/>
<evidence type="ECO:0000313" key="1">
    <source>
        <dbReference type="EMBL" id="KAK5632015.1"/>
    </source>
</evidence>
<organism evidence="1 2">
    <name type="scientific">Xylaria bambusicola</name>
    <dbReference type="NCBI Taxonomy" id="326684"/>
    <lineage>
        <taxon>Eukaryota</taxon>
        <taxon>Fungi</taxon>
        <taxon>Dikarya</taxon>
        <taxon>Ascomycota</taxon>
        <taxon>Pezizomycotina</taxon>
        <taxon>Sordariomycetes</taxon>
        <taxon>Xylariomycetidae</taxon>
        <taxon>Xylariales</taxon>
        <taxon>Xylariaceae</taxon>
        <taxon>Xylaria</taxon>
    </lineage>
</organism>
<gene>
    <name evidence="1" type="ORF">RRF57_007729</name>
</gene>
<accession>A0AAN7Z020</accession>
<keyword evidence="2" id="KW-1185">Reference proteome</keyword>